<proteinExistence type="predicted"/>
<dbReference type="Proteomes" id="UP000566819">
    <property type="component" value="Unassembled WGS sequence"/>
</dbReference>
<dbReference type="AlphaFoldDB" id="A0A8H4W854"/>
<feature type="compositionally biased region" description="Basic and acidic residues" evidence="1">
    <location>
        <begin position="97"/>
        <end position="107"/>
    </location>
</feature>
<keyword evidence="4" id="KW-1185">Reference proteome</keyword>
<accession>A0A8H4W854</accession>
<organism evidence="3 4">
    <name type="scientific">Cudoniella acicularis</name>
    <dbReference type="NCBI Taxonomy" id="354080"/>
    <lineage>
        <taxon>Eukaryota</taxon>
        <taxon>Fungi</taxon>
        <taxon>Dikarya</taxon>
        <taxon>Ascomycota</taxon>
        <taxon>Pezizomycotina</taxon>
        <taxon>Leotiomycetes</taxon>
        <taxon>Helotiales</taxon>
        <taxon>Tricladiaceae</taxon>
        <taxon>Cudoniella</taxon>
    </lineage>
</organism>
<dbReference type="EMBL" id="JAAMPI010000046">
    <property type="protein sequence ID" value="KAF4636866.1"/>
    <property type="molecule type" value="Genomic_DNA"/>
</dbReference>
<gene>
    <name evidence="3" type="ORF">G7Y89_g1217</name>
</gene>
<evidence type="ECO:0000256" key="2">
    <source>
        <dbReference type="SAM" id="Phobius"/>
    </source>
</evidence>
<keyword evidence="2" id="KW-0812">Transmembrane</keyword>
<evidence type="ECO:0000256" key="1">
    <source>
        <dbReference type="SAM" id="MobiDB-lite"/>
    </source>
</evidence>
<sequence>MADSTTVTVPIPLSPGVGYGVVVGLGVAFALVANRSVGAGLTASAVISSWAYTSALLGAPYQYGIALPICSDSDFNSDSDFDSDFDSDSDLDSDSDCDSKRRQDIRA</sequence>
<evidence type="ECO:0000313" key="3">
    <source>
        <dbReference type="EMBL" id="KAF4636866.1"/>
    </source>
</evidence>
<evidence type="ECO:0000313" key="4">
    <source>
        <dbReference type="Proteomes" id="UP000566819"/>
    </source>
</evidence>
<comment type="caution">
    <text evidence="3">The sequence shown here is derived from an EMBL/GenBank/DDBJ whole genome shotgun (WGS) entry which is preliminary data.</text>
</comment>
<feature type="region of interest" description="Disordered" evidence="1">
    <location>
        <begin position="84"/>
        <end position="107"/>
    </location>
</feature>
<keyword evidence="2" id="KW-0472">Membrane</keyword>
<protein>
    <submittedName>
        <fullName evidence="3">Uncharacterized protein</fullName>
    </submittedName>
</protein>
<feature type="compositionally biased region" description="Acidic residues" evidence="1">
    <location>
        <begin position="84"/>
        <end position="96"/>
    </location>
</feature>
<feature type="transmembrane region" description="Helical" evidence="2">
    <location>
        <begin position="16"/>
        <end position="33"/>
    </location>
</feature>
<keyword evidence="2" id="KW-1133">Transmembrane helix</keyword>
<dbReference type="OrthoDB" id="6132759at2759"/>
<reference evidence="3 4" key="1">
    <citation type="submission" date="2020-03" db="EMBL/GenBank/DDBJ databases">
        <title>Draft Genome Sequence of Cudoniella acicularis.</title>
        <authorList>
            <person name="Buettner E."/>
            <person name="Kellner H."/>
        </authorList>
    </citation>
    <scope>NUCLEOTIDE SEQUENCE [LARGE SCALE GENOMIC DNA]</scope>
    <source>
        <strain evidence="3 4">DSM 108380</strain>
    </source>
</reference>
<name>A0A8H4W854_9HELO</name>